<gene>
    <name evidence="2" type="ORF">AYO28_00460</name>
</gene>
<dbReference type="Proteomes" id="UP000077752">
    <property type="component" value="Unassembled WGS sequence"/>
</dbReference>
<reference evidence="2 3" key="1">
    <citation type="submission" date="2016-03" db="EMBL/GenBank/DDBJ databases">
        <title>Draft Genome Assembly of Pseudomonas putida strain CBF10-2.</title>
        <authorList>
            <person name="Iyer R.S."/>
            <person name="Damania A."/>
        </authorList>
    </citation>
    <scope>NUCLEOTIDE SEQUENCE [LARGE SCALE GENOMIC DNA]</scope>
    <source>
        <strain evidence="2 3">CBF10-2</strain>
    </source>
</reference>
<evidence type="ECO:0000313" key="3">
    <source>
        <dbReference type="Proteomes" id="UP000077752"/>
    </source>
</evidence>
<keyword evidence="1" id="KW-0472">Membrane</keyword>
<organism evidence="2 3">
    <name type="scientific">Pseudomonas putida</name>
    <name type="common">Arthrobacter siderocapsulatus</name>
    <dbReference type="NCBI Taxonomy" id="303"/>
    <lineage>
        <taxon>Bacteria</taxon>
        <taxon>Pseudomonadati</taxon>
        <taxon>Pseudomonadota</taxon>
        <taxon>Gammaproteobacteria</taxon>
        <taxon>Pseudomonadales</taxon>
        <taxon>Pseudomonadaceae</taxon>
        <taxon>Pseudomonas</taxon>
    </lineage>
</organism>
<comment type="caution">
    <text evidence="2">The sequence shown here is derived from an EMBL/GenBank/DDBJ whole genome shotgun (WGS) entry which is preliminary data.</text>
</comment>
<feature type="transmembrane region" description="Helical" evidence="1">
    <location>
        <begin position="7"/>
        <end position="25"/>
    </location>
</feature>
<dbReference type="AlphaFoldDB" id="A0A177SCL5"/>
<dbReference type="EMBL" id="LUCV01000040">
    <property type="protein sequence ID" value="OAI86198.1"/>
    <property type="molecule type" value="Genomic_DNA"/>
</dbReference>
<protein>
    <submittedName>
        <fullName evidence="2">Uncharacterized protein</fullName>
    </submittedName>
</protein>
<evidence type="ECO:0000256" key="1">
    <source>
        <dbReference type="SAM" id="Phobius"/>
    </source>
</evidence>
<sequence>MRGLEKFVSLRFVALLAFIALGAALHNAGKVGFWGMLAIMMVPNVFLALLRSRRPDEGRQ</sequence>
<dbReference type="RefSeq" id="WP_064304060.1">
    <property type="nucleotide sequence ID" value="NZ_LUCV01000040.1"/>
</dbReference>
<accession>A0A177SCL5</accession>
<feature type="transmembrane region" description="Helical" evidence="1">
    <location>
        <begin position="31"/>
        <end position="50"/>
    </location>
</feature>
<name>A0A177SCL5_PSEPU</name>
<evidence type="ECO:0000313" key="2">
    <source>
        <dbReference type="EMBL" id="OAI86198.1"/>
    </source>
</evidence>
<proteinExistence type="predicted"/>
<keyword evidence="1" id="KW-1133">Transmembrane helix</keyword>
<keyword evidence="1" id="KW-0812">Transmembrane</keyword>